<evidence type="ECO:0000259" key="1">
    <source>
        <dbReference type="Pfam" id="PF03551"/>
    </source>
</evidence>
<dbReference type="InterPro" id="IPR036390">
    <property type="entry name" value="WH_DNA-bd_sf"/>
</dbReference>
<dbReference type="Proteomes" id="UP000247476">
    <property type="component" value="Unassembled WGS sequence"/>
</dbReference>
<dbReference type="InterPro" id="IPR036388">
    <property type="entry name" value="WH-like_DNA-bd_sf"/>
</dbReference>
<comment type="caution">
    <text evidence="2">The sequence shown here is derived from an EMBL/GenBank/DDBJ whole genome shotgun (WGS) entry which is preliminary data.</text>
</comment>
<proteinExistence type="predicted"/>
<dbReference type="PANTHER" id="PTHR33169">
    <property type="entry name" value="PADR-FAMILY TRANSCRIPTIONAL REGULATOR"/>
    <property type="match status" value="1"/>
</dbReference>
<sequence>MYAMSYVECLVLGLLHSGATYGHAIDKMLDRWNARLWTKTNRAAIYQALKRMEKKGWVVTSREKVGNMPERTTYGLTEEGLAALRTMVADGLASRELVTFDYTVPAGLLFVLPPDVVVRQLAIRIEAVRGYIDTFARSEAESAGAYIGKRANIRFLHAYYRTELEWLEWLTKELDNPAKPDFGPVSD</sequence>
<keyword evidence="3" id="KW-1185">Reference proteome</keyword>
<dbReference type="InterPro" id="IPR005149">
    <property type="entry name" value="Tscrpt_reg_PadR_N"/>
</dbReference>
<name>A0A2V5KD12_9BACL</name>
<protein>
    <recommendedName>
        <fullName evidence="1">Transcription regulator PadR N-terminal domain-containing protein</fullName>
    </recommendedName>
</protein>
<feature type="domain" description="Transcription regulator PadR N-terminal" evidence="1">
    <location>
        <begin position="11"/>
        <end position="85"/>
    </location>
</feature>
<organism evidence="2 3">
    <name type="scientific">Paenibacillus flagellatus</name>
    <dbReference type="NCBI Taxonomy" id="2211139"/>
    <lineage>
        <taxon>Bacteria</taxon>
        <taxon>Bacillati</taxon>
        <taxon>Bacillota</taxon>
        <taxon>Bacilli</taxon>
        <taxon>Bacillales</taxon>
        <taxon>Paenibacillaceae</taxon>
        <taxon>Paenibacillus</taxon>
    </lineage>
</organism>
<dbReference type="Pfam" id="PF03551">
    <property type="entry name" value="PadR"/>
    <property type="match status" value="1"/>
</dbReference>
<dbReference type="EMBL" id="QJVJ01000001">
    <property type="protein sequence ID" value="PYI57531.1"/>
    <property type="molecule type" value="Genomic_DNA"/>
</dbReference>
<dbReference type="Gene3D" id="1.10.10.10">
    <property type="entry name" value="Winged helix-like DNA-binding domain superfamily/Winged helix DNA-binding domain"/>
    <property type="match status" value="1"/>
</dbReference>
<evidence type="ECO:0000313" key="2">
    <source>
        <dbReference type="EMBL" id="PYI57531.1"/>
    </source>
</evidence>
<accession>A0A2V5KD12</accession>
<dbReference type="SUPFAM" id="SSF46785">
    <property type="entry name" value="Winged helix' DNA-binding domain"/>
    <property type="match status" value="1"/>
</dbReference>
<dbReference type="InterPro" id="IPR052509">
    <property type="entry name" value="Metal_resp_DNA-bind_regulator"/>
</dbReference>
<evidence type="ECO:0000313" key="3">
    <source>
        <dbReference type="Proteomes" id="UP000247476"/>
    </source>
</evidence>
<dbReference type="PANTHER" id="PTHR33169:SF14">
    <property type="entry name" value="TRANSCRIPTIONAL REGULATOR RV3488"/>
    <property type="match status" value="1"/>
</dbReference>
<dbReference type="AlphaFoldDB" id="A0A2V5KD12"/>
<reference evidence="2 3" key="1">
    <citation type="submission" date="2018-05" db="EMBL/GenBank/DDBJ databases">
        <title>Paenibacillus flagellatus sp. nov., isolated from selenium mineral soil.</title>
        <authorList>
            <person name="Dai X."/>
        </authorList>
    </citation>
    <scope>NUCLEOTIDE SEQUENCE [LARGE SCALE GENOMIC DNA]</scope>
    <source>
        <strain evidence="2 3">DXL2</strain>
    </source>
</reference>
<gene>
    <name evidence="2" type="ORF">DLM86_03625</name>
</gene>